<comment type="similarity">
    <text evidence="1 6">Belongs to the DTD family.</text>
</comment>
<keyword evidence="6" id="KW-0378">Hydrolase</keyword>
<gene>
    <name evidence="8" type="ORF">N7493_011044</name>
</gene>
<reference evidence="8" key="2">
    <citation type="submission" date="2023-01" db="EMBL/GenBank/DDBJ databases">
        <authorList>
            <person name="Petersen C."/>
        </authorList>
    </citation>
    <scope>NUCLEOTIDE SEQUENCE</scope>
    <source>
        <strain evidence="8">IBT 17514</strain>
    </source>
</reference>
<keyword evidence="6" id="KW-0694">RNA-binding</keyword>
<evidence type="ECO:0000313" key="9">
    <source>
        <dbReference type="Proteomes" id="UP001215712"/>
    </source>
</evidence>
<dbReference type="GO" id="GO:0000049">
    <property type="term" value="F:tRNA binding"/>
    <property type="evidence" value="ECO:0007669"/>
    <property type="project" value="UniProtKB-KW"/>
</dbReference>
<proteinExistence type="inferred from homology"/>
<dbReference type="AlphaFoldDB" id="A0AAD6HBD9"/>
<evidence type="ECO:0000256" key="7">
    <source>
        <dbReference type="SAM" id="MobiDB-lite"/>
    </source>
</evidence>
<dbReference type="InterPro" id="IPR003732">
    <property type="entry name" value="Daa-tRNA_deacyls_DTD"/>
</dbReference>
<dbReference type="Pfam" id="PF02580">
    <property type="entry name" value="Tyr_Deacylase"/>
    <property type="match status" value="1"/>
</dbReference>
<dbReference type="EMBL" id="JAQJAN010000020">
    <property type="protein sequence ID" value="KAJ5703906.1"/>
    <property type="molecule type" value="Genomic_DNA"/>
</dbReference>
<dbReference type="InterPro" id="IPR023509">
    <property type="entry name" value="DTD-like_sf"/>
</dbReference>
<dbReference type="GO" id="GO:0051500">
    <property type="term" value="F:D-tyrosyl-tRNA(Tyr) deacylase activity"/>
    <property type="evidence" value="ECO:0007669"/>
    <property type="project" value="TreeGrafter"/>
</dbReference>
<keyword evidence="6" id="KW-0963">Cytoplasm</keyword>
<evidence type="ECO:0000256" key="1">
    <source>
        <dbReference type="ARBA" id="ARBA00009673"/>
    </source>
</evidence>
<evidence type="ECO:0000256" key="5">
    <source>
        <dbReference type="ARBA" id="ARBA00048018"/>
    </source>
</evidence>
<name>A0AAD6HBD9_9EURO</name>
<dbReference type="FunFam" id="3.50.80.10:FF:000001">
    <property type="entry name" value="D-aminoacyl-tRNA deacylase"/>
    <property type="match status" value="1"/>
</dbReference>
<comment type="caution">
    <text evidence="8">The sequence shown here is derived from an EMBL/GenBank/DDBJ whole genome shotgun (WGS) entry which is preliminary data.</text>
</comment>
<feature type="compositionally biased region" description="Basic and acidic residues" evidence="7">
    <location>
        <begin position="162"/>
        <end position="182"/>
    </location>
</feature>
<keyword evidence="9" id="KW-1185">Reference proteome</keyword>
<comment type="subcellular location">
    <subcellularLocation>
        <location evidence="6">Cytoplasm</location>
    </subcellularLocation>
</comment>
<evidence type="ECO:0000256" key="3">
    <source>
        <dbReference type="ARBA" id="ARBA00020007"/>
    </source>
</evidence>
<dbReference type="NCBIfam" id="TIGR00256">
    <property type="entry name" value="D-aminoacyl-tRNA deacylase"/>
    <property type="match status" value="1"/>
</dbReference>
<sequence length="198" mass="22261">MKIVIQRVKSASVTVDEELVSSIGRGLLVFAGIGHEDTEKEADNLVNKVLKAKFWPDENGAQWKKNVQDIEGEVLCVSQFTLYGKMKKGNKPDFHDAAKPEAARRIYDYFYNKMGSSYIPGRVKNGVFQAMMEVELKNDGPVGVDYRSEDAAVTIEINTNLPKKEPKEPKDPKSESTTEHDGPIQQTFEFKIPPELLQ</sequence>
<dbReference type="HAMAP" id="MF_00518">
    <property type="entry name" value="Deacylase_Dtd"/>
    <property type="match status" value="1"/>
</dbReference>
<comment type="catalytic activity">
    <reaction evidence="5">
        <text>a D-aminoacyl-tRNA + H2O = a tRNA + a D-alpha-amino acid + H(+)</text>
        <dbReference type="Rhea" id="RHEA:13953"/>
        <dbReference type="Rhea" id="RHEA-COMP:10123"/>
        <dbReference type="Rhea" id="RHEA-COMP:10124"/>
        <dbReference type="ChEBI" id="CHEBI:15377"/>
        <dbReference type="ChEBI" id="CHEBI:15378"/>
        <dbReference type="ChEBI" id="CHEBI:59871"/>
        <dbReference type="ChEBI" id="CHEBI:78442"/>
        <dbReference type="ChEBI" id="CHEBI:79333"/>
        <dbReference type="EC" id="3.1.1.96"/>
    </reaction>
</comment>
<evidence type="ECO:0000256" key="4">
    <source>
        <dbReference type="ARBA" id="ARBA00047676"/>
    </source>
</evidence>
<dbReference type="Proteomes" id="UP001215712">
    <property type="component" value="Unassembled WGS sequence"/>
</dbReference>
<accession>A0AAD6HBD9</accession>
<evidence type="ECO:0000256" key="2">
    <source>
        <dbReference type="ARBA" id="ARBA00013056"/>
    </source>
</evidence>
<dbReference type="Gene3D" id="3.50.80.10">
    <property type="entry name" value="D-tyrosyl-tRNA(Tyr) deacylase"/>
    <property type="match status" value="1"/>
</dbReference>
<dbReference type="PANTHER" id="PTHR10472">
    <property type="entry name" value="D-TYROSYL-TRNA TYR DEACYLASE"/>
    <property type="match status" value="1"/>
</dbReference>
<evidence type="ECO:0000313" key="8">
    <source>
        <dbReference type="EMBL" id="KAJ5703906.1"/>
    </source>
</evidence>
<protein>
    <recommendedName>
        <fullName evidence="3 6">D-aminoacyl-tRNA deacylase</fullName>
        <ecNumber evidence="2 6">3.1.1.96</ecNumber>
    </recommendedName>
</protein>
<dbReference type="PANTHER" id="PTHR10472:SF5">
    <property type="entry name" value="D-AMINOACYL-TRNA DEACYLASE 1"/>
    <property type="match status" value="1"/>
</dbReference>
<organism evidence="8 9">
    <name type="scientific">Penicillium malachiteum</name>
    <dbReference type="NCBI Taxonomy" id="1324776"/>
    <lineage>
        <taxon>Eukaryota</taxon>
        <taxon>Fungi</taxon>
        <taxon>Dikarya</taxon>
        <taxon>Ascomycota</taxon>
        <taxon>Pezizomycotina</taxon>
        <taxon>Eurotiomycetes</taxon>
        <taxon>Eurotiomycetidae</taxon>
        <taxon>Eurotiales</taxon>
        <taxon>Aspergillaceae</taxon>
        <taxon>Penicillium</taxon>
    </lineage>
</organism>
<comment type="catalytic activity">
    <reaction evidence="4">
        <text>glycyl-tRNA(Ala) + H2O = tRNA(Ala) + glycine + H(+)</text>
        <dbReference type="Rhea" id="RHEA:53744"/>
        <dbReference type="Rhea" id="RHEA-COMP:9657"/>
        <dbReference type="Rhea" id="RHEA-COMP:13640"/>
        <dbReference type="ChEBI" id="CHEBI:15377"/>
        <dbReference type="ChEBI" id="CHEBI:15378"/>
        <dbReference type="ChEBI" id="CHEBI:57305"/>
        <dbReference type="ChEBI" id="CHEBI:78442"/>
        <dbReference type="ChEBI" id="CHEBI:78522"/>
        <dbReference type="EC" id="3.1.1.96"/>
    </reaction>
</comment>
<keyword evidence="6" id="KW-0820">tRNA-binding</keyword>
<reference evidence="8" key="1">
    <citation type="journal article" date="2023" name="IMA Fungus">
        <title>Comparative genomic study of the Penicillium genus elucidates a diverse pangenome and 15 lateral gene transfer events.</title>
        <authorList>
            <person name="Petersen C."/>
            <person name="Sorensen T."/>
            <person name="Nielsen M.R."/>
            <person name="Sondergaard T.E."/>
            <person name="Sorensen J.L."/>
            <person name="Fitzpatrick D.A."/>
            <person name="Frisvad J.C."/>
            <person name="Nielsen K.L."/>
        </authorList>
    </citation>
    <scope>NUCLEOTIDE SEQUENCE</scope>
    <source>
        <strain evidence="8">IBT 17514</strain>
    </source>
</reference>
<dbReference type="EC" id="3.1.1.96" evidence="2 6"/>
<dbReference type="GO" id="GO:0005737">
    <property type="term" value="C:cytoplasm"/>
    <property type="evidence" value="ECO:0007669"/>
    <property type="project" value="UniProtKB-SubCell"/>
</dbReference>
<dbReference type="SUPFAM" id="SSF69500">
    <property type="entry name" value="DTD-like"/>
    <property type="match status" value="1"/>
</dbReference>
<feature type="region of interest" description="Disordered" evidence="7">
    <location>
        <begin position="157"/>
        <end position="198"/>
    </location>
</feature>
<evidence type="ECO:0000256" key="6">
    <source>
        <dbReference type="RuleBase" id="RU003470"/>
    </source>
</evidence>